<dbReference type="InterPro" id="IPR008248">
    <property type="entry name" value="CheB-like"/>
</dbReference>
<dbReference type="Proteomes" id="UP001523392">
    <property type="component" value="Unassembled WGS sequence"/>
</dbReference>
<keyword evidence="2 5" id="KW-0145">Chemotaxis</keyword>
<evidence type="ECO:0000256" key="7">
    <source>
        <dbReference type="PROSITE-ProRule" id="PRU00169"/>
    </source>
</evidence>
<dbReference type="CDD" id="cd17541">
    <property type="entry name" value="REC_CheB-like"/>
    <property type="match status" value="1"/>
</dbReference>
<dbReference type="InterPro" id="IPR035909">
    <property type="entry name" value="CheB_C"/>
</dbReference>
<sequence length="364" mass="38265">MIRLLIVDDSALMRRLLAELFQAEPDFEVAVARDGAEALRLLPEFRPDVVTLDVQMPGMDGLACLDRIMLDRPCPVVMVSALTQAGAEVTLAALERGAVDFVPKPGGAVSLAMEELAPQLLRKVRAAAGARLRRSWRLAERVRRRIRPQDAPPPAPLPAPAPISAPPAAAAPRAAERLVLVGCSTGGPPALDALLAPLPADFPWPILIAQHMPAAFTGPLAQRLDRLCALTVSEVARPVPLQPGHAYVGRGDADLILGRQAGGLVAMAAPADPGHPWHPSVDRLVRSALRHRPAARLVGVMLTGMGDDGAAAMAQLQAEGGITIAEAEETAVVWGMPGRLAQLGGATVVAPLPTIADQLLRWAA</sequence>
<comment type="similarity">
    <text evidence="5">Belongs to the CheB family.</text>
</comment>
<feature type="active site" evidence="5 6">
    <location>
        <position position="184"/>
    </location>
</feature>
<dbReference type="GO" id="GO:0032259">
    <property type="term" value="P:methylation"/>
    <property type="evidence" value="ECO:0007669"/>
    <property type="project" value="UniProtKB-KW"/>
</dbReference>
<dbReference type="SMART" id="SM00448">
    <property type="entry name" value="REC"/>
    <property type="match status" value="1"/>
</dbReference>
<evidence type="ECO:0000256" key="5">
    <source>
        <dbReference type="HAMAP-Rule" id="MF_00099"/>
    </source>
</evidence>
<comment type="catalytic activity">
    <reaction evidence="4 5">
        <text>[protein]-L-glutamate 5-O-methyl ester + H2O = L-glutamyl-[protein] + methanol + H(+)</text>
        <dbReference type="Rhea" id="RHEA:23236"/>
        <dbReference type="Rhea" id="RHEA-COMP:10208"/>
        <dbReference type="Rhea" id="RHEA-COMP:10311"/>
        <dbReference type="ChEBI" id="CHEBI:15377"/>
        <dbReference type="ChEBI" id="CHEBI:15378"/>
        <dbReference type="ChEBI" id="CHEBI:17790"/>
        <dbReference type="ChEBI" id="CHEBI:29973"/>
        <dbReference type="ChEBI" id="CHEBI:82795"/>
        <dbReference type="EC" id="3.1.1.61"/>
    </reaction>
</comment>
<keyword evidence="11" id="KW-0808">Transferase</keyword>
<keyword evidence="12" id="KW-1185">Reference proteome</keyword>
<proteinExistence type="inferred from homology"/>
<organism evidence="11 12">
    <name type="scientific">Siccirubricoccus soli</name>
    <dbReference type="NCBI Taxonomy" id="2899147"/>
    <lineage>
        <taxon>Bacteria</taxon>
        <taxon>Pseudomonadati</taxon>
        <taxon>Pseudomonadota</taxon>
        <taxon>Alphaproteobacteria</taxon>
        <taxon>Acetobacterales</taxon>
        <taxon>Roseomonadaceae</taxon>
        <taxon>Siccirubricoccus</taxon>
    </lineage>
</organism>
<evidence type="ECO:0000256" key="2">
    <source>
        <dbReference type="ARBA" id="ARBA00022500"/>
    </source>
</evidence>
<evidence type="ECO:0000259" key="10">
    <source>
        <dbReference type="PROSITE" id="PS50122"/>
    </source>
</evidence>
<evidence type="ECO:0000256" key="1">
    <source>
        <dbReference type="ARBA" id="ARBA00022490"/>
    </source>
</evidence>
<dbReference type="SUPFAM" id="SSF52172">
    <property type="entry name" value="CheY-like"/>
    <property type="match status" value="1"/>
</dbReference>
<comment type="PTM">
    <text evidence="5">Phosphorylated by CheA. Phosphorylation of the N-terminal regulatory domain activates the methylesterase activity.</text>
</comment>
<evidence type="ECO:0000256" key="3">
    <source>
        <dbReference type="ARBA" id="ARBA00022801"/>
    </source>
</evidence>
<feature type="active site" evidence="5 6">
    <location>
        <position position="308"/>
    </location>
</feature>
<gene>
    <name evidence="5 11" type="primary">cheB</name>
    <name evidence="11" type="ORF">JYK14_23055</name>
</gene>
<dbReference type="EC" id="3.5.1.44" evidence="5"/>
<comment type="function">
    <text evidence="5">Involved in chemotaxis. Part of a chemotaxis signal transduction system that modulates chemotaxis in response to various stimuli. Catalyzes the demethylation of specific methylglutamate residues introduced into the chemoreceptors (methyl-accepting chemotaxis proteins or MCP) by CheR. Also mediates the irreversible deamidation of specific glutamine residues to glutamic acid.</text>
</comment>
<dbReference type="InterPro" id="IPR011006">
    <property type="entry name" value="CheY-like_superfamily"/>
</dbReference>
<keyword evidence="11" id="KW-0489">Methyltransferase</keyword>
<comment type="caution">
    <text evidence="11">The sequence shown here is derived from an EMBL/GenBank/DDBJ whole genome shotgun (WGS) entry which is preliminary data.</text>
</comment>
<keyword evidence="1 5" id="KW-0963">Cytoplasm</keyword>
<feature type="domain" description="CheB-type methylesterase" evidence="10">
    <location>
        <begin position="172"/>
        <end position="364"/>
    </location>
</feature>
<name>A0ABT1DAR3_9PROT</name>
<evidence type="ECO:0000313" key="12">
    <source>
        <dbReference type="Proteomes" id="UP001523392"/>
    </source>
</evidence>
<dbReference type="PROSITE" id="PS50110">
    <property type="entry name" value="RESPONSE_REGULATORY"/>
    <property type="match status" value="1"/>
</dbReference>
<evidence type="ECO:0000256" key="8">
    <source>
        <dbReference type="SAM" id="MobiDB-lite"/>
    </source>
</evidence>
<dbReference type="Pfam" id="PF01339">
    <property type="entry name" value="CheB_methylest"/>
    <property type="match status" value="1"/>
</dbReference>
<dbReference type="Gene3D" id="3.40.50.180">
    <property type="entry name" value="Methylesterase CheB, C-terminal domain"/>
    <property type="match status" value="1"/>
</dbReference>
<comment type="subcellular location">
    <subcellularLocation>
        <location evidence="5">Cytoplasm</location>
    </subcellularLocation>
</comment>
<dbReference type="PANTHER" id="PTHR42872">
    <property type="entry name" value="PROTEIN-GLUTAMATE METHYLESTERASE/PROTEIN-GLUTAMINE GLUTAMINASE"/>
    <property type="match status" value="1"/>
</dbReference>
<dbReference type="InterPro" id="IPR000673">
    <property type="entry name" value="Sig_transdc_resp-reg_Me-estase"/>
</dbReference>
<feature type="active site" evidence="5 6">
    <location>
        <position position="211"/>
    </location>
</feature>
<keyword evidence="5 7" id="KW-0597">Phosphoprotein</keyword>
<feature type="domain" description="Response regulatory" evidence="9">
    <location>
        <begin position="3"/>
        <end position="119"/>
    </location>
</feature>
<comment type="domain">
    <text evidence="5">Contains a C-terminal catalytic domain, and an N-terminal region which modulates catalytic activity.</text>
</comment>
<dbReference type="GO" id="GO:0008984">
    <property type="term" value="F:protein-glutamate methylesterase activity"/>
    <property type="evidence" value="ECO:0007669"/>
    <property type="project" value="UniProtKB-EC"/>
</dbReference>
<accession>A0ABT1DAR3</accession>
<comment type="catalytic activity">
    <reaction evidence="5">
        <text>L-glutaminyl-[protein] + H2O = L-glutamyl-[protein] + NH4(+)</text>
        <dbReference type="Rhea" id="RHEA:16441"/>
        <dbReference type="Rhea" id="RHEA-COMP:10207"/>
        <dbReference type="Rhea" id="RHEA-COMP:10208"/>
        <dbReference type="ChEBI" id="CHEBI:15377"/>
        <dbReference type="ChEBI" id="CHEBI:28938"/>
        <dbReference type="ChEBI" id="CHEBI:29973"/>
        <dbReference type="ChEBI" id="CHEBI:30011"/>
        <dbReference type="EC" id="3.5.1.44"/>
    </reaction>
</comment>
<evidence type="ECO:0000256" key="4">
    <source>
        <dbReference type="ARBA" id="ARBA00048267"/>
    </source>
</evidence>
<dbReference type="Gene3D" id="3.40.50.2300">
    <property type="match status" value="1"/>
</dbReference>
<evidence type="ECO:0000259" key="9">
    <source>
        <dbReference type="PROSITE" id="PS50110"/>
    </source>
</evidence>
<dbReference type="PROSITE" id="PS50122">
    <property type="entry name" value="CHEB"/>
    <property type="match status" value="1"/>
</dbReference>
<dbReference type="HAMAP" id="MF_00099">
    <property type="entry name" value="CheB_chemtxs"/>
    <property type="match status" value="1"/>
</dbReference>
<dbReference type="InterPro" id="IPR001789">
    <property type="entry name" value="Sig_transdc_resp-reg_receiver"/>
</dbReference>
<dbReference type="SUPFAM" id="SSF52738">
    <property type="entry name" value="Methylesterase CheB, C-terminal domain"/>
    <property type="match status" value="1"/>
</dbReference>
<evidence type="ECO:0000256" key="6">
    <source>
        <dbReference type="PROSITE-ProRule" id="PRU00050"/>
    </source>
</evidence>
<reference evidence="11 12" key="1">
    <citation type="submission" date="2021-12" db="EMBL/GenBank/DDBJ databases">
        <title>Siccirubricoccus leaddurans sp. nov., a high concentration Zn2+ tolerance bacterium.</title>
        <authorList>
            <person name="Cao Y."/>
        </authorList>
    </citation>
    <scope>NUCLEOTIDE SEQUENCE [LARGE SCALE GENOMIC DNA]</scope>
    <source>
        <strain evidence="11 12">KC 17139</strain>
    </source>
</reference>
<feature type="region of interest" description="Disordered" evidence="8">
    <location>
        <begin position="145"/>
        <end position="167"/>
    </location>
</feature>
<feature type="modified residue" description="4-aspartylphosphate" evidence="5 7">
    <location>
        <position position="53"/>
    </location>
</feature>
<dbReference type="EC" id="3.1.1.61" evidence="5"/>
<dbReference type="CDD" id="cd16432">
    <property type="entry name" value="CheB_Rec"/>
    <property type="match status" value="1"/>
</dbReference>
<evidence type="ECO:0000313" key="11">
    <source>
        <dbReference type="EMBL" id="MCO6419013.1"/>
    </source>
</evidence>
<dbReference type="Pfam" id="PF00072">
    <property type="entry name" value="Response_reg"/>
    <property type="match status" value="1"/>
</dbReference>
<keyword evidence="3 5" id="KW-0378">Hydrolase</keyword>
<dbReference type="PANTHER" id="PTHR42872:SF6">
    <property type="entry name" value="PROTEIN-GLUTAMATE METHYLESTERASE_PROTEIN-GLUTAMINE GLUTAMINASE"/>
    <property type="match status" value="1"/>
</dbReference>
<dbReference type="GO" id="GO:0008168">
    <property type="term" value="F:methyltransferase activity"/>
    <property type="evidence" value="ECO:0007669"/>
    <property type="project" value="UniProtKB-KW"/>
</dbReference>
<dbReference type="NCBIfam" id="NF001965">
    <property type="entry name" value="PRK00742.1"/>
    <property type="match status" value="1"/>
</dbReference>
<dbReference type="PIRSF" id="PIRSF000876">
    <property type="entry name" value="RR_chemtxs_CheB"/>
    <property type="match status" value="1"/>
</dbReference>
<feature type="compositionally biased region" description="Pro residues" evidence="8">
    <location>
        <begin position="150"/>
        <end position="165"/>
    </location>
</feature>
<dbReference type="EMBL" id="JAFIRR010000164">
    <property type="protein sequence ID" value="MCO6419013.1"/>
    <property type="molecule type" value="Genomic_DNA"/>
</dbReference>
<dbReference type="RefSeq" id="WP_252955638.1">
    <property type="nucleotide sequence ID" value="NZ_JAFIRR010000164.1"/>
</dbReference>
<protein>
    <recommendedName>
        <fullName evidence="5">Protein-glutamate methylesterase/protein-glutamine glutaminase</fullName>
        <ecNumber evidence="5">3.1.1.61</ecNumber>
        <ecNumber evidence="5">3.5.1.44</ecNumber>
    </recommendedName>
</protein>